<comment type="similarity">
    <text evidence="2">Belongs to the IucA/IucC family.</text>
</comment>
<dbReference type="eggNOG" id="COG4264">
    <property type="taxonomic scope" value="Bacteria"/>
</dbReference>
<dbReference type="AlphaFoldDB" id="D3PXR1"/>
<dbReference type="STRING" id="446470.Snas_3734"/>
<feature type="domain" description="Aerobactin siderophore biosynthesis IucA/IucC N-terminal" evidence="3">
    <location>
        <begin position="151"/>
        <end position="374"/>
    </location>
</feature>
<evidence type="ECO:0000313" key="6">
    <source>
        <dbReference type="Proteomes" id="UP000000844"/>
    </source>
</evidence>
<protein>
    <submittedName>
        <fullName evidence="5">IucA/IucC family protein</fullName>
    </submittedName>
</protein>
<keyword evidence="6" id="KW-1185">Reference proteome</keyword>
<dbReference type="OrthoDB" id="495728at2"/>
<proteinExistence type="inferred from homology"/>
<dbReference type="InterPro" id="IPR007310">
    <property type="entry name" value="Aerobactin_biosyn_IucA/IucC_N"/>
</dbReference>
<dbReference type="KEGG" id="sna:Snas_3734"/>
<sequence length="563" mass="60424">MTTPHDAAAHITASLLAAAWRENLDGLRDNATVTPGPAPGQLTVHIDTSAGHIRATAQAGPFDQITPTGPIDCDGNTVTDPVTLLKALSPNAPEHLTRELDDAVTGLATALPRHQRLTDTIAETAKHHGATTTVALADILTDRQADFLPCRFLEPLAVDGHHLHPCARTRLGWNDADRRAYDLETPEPIAVRFVAARRDAIASATDDHGRDLGELLEHLHPPLRDLRDDDTIAIPVHPWQHRHLREGPGRDLYADGTLRDLPTRMDTEPTASIRTLVTADGSYLKCSLSIHITSTTRGISPATVHNGPILSRLLSEVIGGDDYLAPRIDILTEHAGASLPHGHPAARELSCLLRARLSDVTGPGELAVPATALAATSPVTGRSIAAELVDDSGLDAADFLHRYTFGLAGPTIRLATHYGIGTEAHLQNCVPTFRDGIPERVIVRDLGGGRVLLPRLAESGHRPDLHPASVITTTDAETVRAKVAYTVFQNHLAAVTTALTQDCGLTQDRAWRVIADTVDTLDLASGDRDFYTAATVPHKALLTMRVNPGRDIHVPVTNPLARP</sequence>
<gene>
    <name evidence="5" type="ordered locus">Snas_3734</name>
</gene>
<dbReference type="Proteomes" id="UP000000844">
    <property type="component" value="Chromosome"/>
</dbReference>
<dbReference type="PANTHER" id="PTHR34384:SF5">
    <property type="entry name" value="L-2,3-DIAMINOPROPANOATE--CITRATE LIGASE"/>
    <property type="match status" value="1"/>
</dbReference>
<dbReference type="GO" id="GO:0019290">
    <property type="term" value="P:siderophore biosynthetic process"/>
    <property type="evidence" value="ECO:0007669"/>
    <property type="project" value="InterPro"/>
</dbReference>
<evidence type="ECO:0000256" key="2">
    <source>
        <dbReference type="ARBA" id="ARBA00007832"/>
    </source>
</evidence>
<feature type="domain" description="Aerobactin siderophore biosynthesis IucA/IucC-like C-terminal" evidence="4">
    <location>
        <begin position="398"/>
        <end position="550"/>
    </location>
</feature>
<dbReference type="RefSeq" id="WP_013018962.1">
    <property type="nucleotide sequence ID" value="NC_013947.1"/>
</dbReference>
<dbReference type="Pfam" id="PF06276">
    <property type="entry name" value="FhuF"/>
    <property type="match status" value="1"/>
</dbReference>
<evidence type="ECO:0000256" key="1">
    <source>
        <dbReference type="ARBA" id="ARBA00004924"/>
    </source>
</evidence>
<organism evidence="5 6">
    <name type="scientific">Stackebrandtia nassauensis (strain DSM 44728 / CIP 108903 / NRRL B-16338 / NBRC 102104 / LLR-40K-21)</name>
    <dbReference type="NCBI Taxonomy" id="446470"/>
    <lineage>
        <taxon>Bacteria</taxon>
        <taxon>Bacillati</taxon>
        <taxon>Actinomycetota</taxon>
        <taxon>Actinomycetes</taxon>
        <taxon>Glycomycetales</taxon>
        <taxon>Glycomycetaceae</taxon>
        <taxon>Stackebrandtia</taxon>
    </lineage>
</organism>
<evidence type="ECO:0000259" key="3">
    <source>
        <dbReference type="Pfam" id="PF04183"/>
    </source>
</evidence>
<comment type="pathway">
    <text evidence="1">Siderophore biosynthesis.</text>
</comment>
<dbReference type="GO" id="GO:0016881">
    <property type="term" value="F:acid-amino acid ligase activity"/>
    <property type="evidence" value="ECO:0007669"/>
    <property type="project" value="UniProtKB-ARBA"/>
</dbReference>
<name>D3PXR1_STANL</name>
<dbReference type="Gene3D" id="1.10.510.40">
    <property type="match status" value="1"/>
</dbReference>
<evidence type="ECO:0000313" key="5">
    <source>
        <dbReference type="EMBL" id="ADD43391.1"/>
    </source>
</evidence>
<dbReference type="EMBL" id="CP001778">
    <property type="protein sequence ID" value="ADD43391.1"/>
    <property type="molecule type" value="Genomic_DNA"/>
</dbReference>
<reference evidence="5 6" key="1">
    <citation type="journal article" date="2009" name="Stand. Genomic Sci.">
        <title>Complete genome sequence of Stackebrandtia nassauensis type strain (LLR-40K-21).</title>
        <authorList>
            <person name="Munk C."/>
            <person name="Lapidus A."/>
            <person name="Copeland A."/>
            <person name="Jando M."/>
            <person name="Mayilraj S."/>
            <person name="Glavina Del Rio T."/>
            <person name="Nolan M."/>
            <person name="Chen F."/>
            <person name="Lucas S."/>
            <person name="Tice H."/>
            <person name="Cheng J.F."/>
            <person name="Han C."/>
            <person name="Detter J.C."/>
            <person name="Bruce D."/>
            <person name="Goodwin L."/>
            <person name="Chain P."/>
            <person name="Pitluck S."/>
            <person name="Goker M."/>
            <person name="Ovchinikova G."/>
            <person name="Pati A."/>
            <person name="Ivanova N."/>
            <person name="Mavromatis K."/>
            <person name="Chen A."/>
            <person name="Palaniappan K."/>
            <person name="Land M."/>
            <person name="Hauser L."/>
            <person name="Chang Y.J."/>
            <person name="Jeffries C.D."/>
            <person name="Bristow J."/>
            <person name="Eisen J.A."/>
            <person name="Markowitz V."/>
            <person name="Hugenholtz P."/>
            <person name="Kyrpides N.C."/>
            <person name="Klenk H.P."/>
        </authorList>
    </citation>
    <scope>NUCLEOTIDE SEQUENCE [LARGE SCALE GENOMIC DNA]</scope>
    <source>
        <strain evidence="6">DSM 44728 / CIP 108903 / NRRL B-16338 / NBRC 102104 / LLR-40K-21</strain>
    </source>
</reference>
<dbReference type="InterPro" id="IPR022770">
    <property type="entry name" value="IucA/IucC-like_C"/>
</dbReference>
<dbReference type="PANTHER" id="PTHR34384">
    <property type="entry name" value="L-2,3-DIAMINOPROPANOATE--CITRATE LIGASE"/>
    <property type="match status" value="1"/>
</dbReference>
<evidence type="ECO:0000259" key="4">
    <source>
        <dbReference type="Pfam" id="PF06276"/>
    </source>
</evidence>
<dbReference type="InterPro" id="IPR037455">
    <property type="entry name" value="LucA/IucC-like"/>
</dbReference>
<dbReference type="Pfam" id="PF04183">
    <property type="entry name" value="IucA_IucC"/>
    <property type="match status" value="1"/>
</dbReference>
<dbReference type="HOGENOM" id="CLU_018524_3_0_11"/>
<accession>D3PXR1</accession>